<proteinExistence type="predicted"/>
<evidence type="ECO:0000313" key="2">
    <source>
        <dbReference type="Proteomes" id="UP000176939"/>
    </source>
</evidence>
<name>A0A1F7X2Q7_9BACT</name>
<organism evidence="1 2">
    <name type="scientific">Candidatus Woesebacteria bacterium RBG_13_36_22</name>
    <dbReference type="NCBI Taxonomy" id="1802478"/>
    <lineage>
        <taxon>Bacteria</taxon>
        <taxon>Candidatus Woeseibacteriota</taxon>
    </lineage>
</organism>
<dbReference type="EMBL" id="MGFQ01000024">
    <property type="protein sequence ID" value="OGM09267.1"/>
    <property type="molecule type" value="Genomic_DNA"/>
</dbReference>
<dbReference type="AlphaFoldDB" id="A0A1F7X2Q7"/>
<sequence>MAINQNSLVKSISEKEGKKVEVNIAQIKEVVKCTFEELAYYTNDEIIKLINSFRKKLDIGEWTKVRGYN</sequence>
<comment type="caution">
    <text evidence="1">The sequence shown here is derived from an EMBL/GenBank/DDBJ whole genome shotgun (WGS) entry which is preliminary data.</text>
</comment>
<protein>
    <submittedName>
        <fullName evidence="1">Uncharacterized protein</fullName>
    </submittedName>
</protein>
<gene>
    <name evidence="1" type="ORF">A2Z67_04990</name>
</gene>
<accession>A0A1F7X2Q7</accession>
<dbReference type="Proteomes" id="UP000176939">
    <property type="component" value="Unassembled WGS sequence"/>
</dbReference>
<evidence type="ECO:0000313" key="1">
    <source>
        <dbReference type="EMBL" id="OGM09267.1"/>
    </source>
</evidence>
<reference evidence="1 2" key="1">
    <citation type="journal article" date="2016" name="Nat. Commun.">
        <title>Thousands of microbial genomes shed light on interconnected biogeochemical processes in an aquifer system.</title>
        <authorList>
            <person name="Anantharaman K."/>
            <person name="Brown C.T."/>
            <person name="Hug L.A."/>
            <person name="Sharon I."/>
            <person name="Castelle C.J."/>
            <person name="Probst A.J."/>
            <person name="Thomas B.C."/>
            <person name="Singh A."/>
            <person name="Wilkins M.J."/>
            <person name="Karaoz U."/>
            <person name="Brodie E.L."/>
            <person name="Williams K.H."/>
            <person name="Hubbard S.S."/>
            <person name="Banfield J.F."/>
        </authorList>
    </citation>
    <scope>NUCLEOTIDE SEQUENCE [LARGE SCALE GENOMIC DNA]</scope>
</reference>